<proteinExistence type="predicted"/>
<dbReference type="Gene3D" id="3.40.50.720">
    <property type="entry name" value="NAD(P)-binding Rossmann-like Domain"/>
    <property type="match status" value="1"/>
</dbReference>
<keyword evidence="3" id="KW-1185">Reference proteome</keyword>
<evidence type="ECO:0000259" key="1">
    <source>
        <dbReference type="SMART" id="SM00881"/>
    </source>
</evidence>
<organism evidence="2 3">
    <name type="scientific">Pseudonocardia acidicola</name>
    <dbReference type="NCBI Taxonomy" id="2724939"/>
    <lineage>
        <taxon>Bacteria</taxon>
        <taxon>Bacillati</taxon>
        <taxon>Actinomycetota</taxon>
        <taxon>Actinomycetes</taxon>
        <taxon>Pseudonocardiales</taxon>
        <taxon>Pseudonocardiaceae</taxon>
        <taxon>Pseudonocardia</taxon>
    </lineage>
</organism>
<dbReference type="PANTHER" id="PTHR33303">
    <property type="entry name" value="CYTOPLASMIC PROTEIN-RELATED"/>
    <property type="match status" value="1"/>
</dbReference>
<sequence length="160" mass="17829">MTWENPSATRRRQILHATRTVAMVGASPNPARASNFVATYLLSSTDYDVYFVNPNAEEVLGRPVYKSLADLPVVPDLVDVFRRQQDLPDVLDEVLALPTGVSTFWLQFGLFDADVARRAETAGIEVVMDRCLKVEHARFHGGLHLAGFDTGVISSRRRSR</sequence>
<evidence type="ECO:0000313" key="3">
    <source>
        <dbReference type="Proteomes" id="UP000820669"/>
    </source>
</evidence>
<dbReference type="InterPro" id="IPR036291">
    <property type="entry name" value="NAD(P)-bd_dom_sf"/>
</dbReference>
<accession>A0ABX1SHZ3</accession>
<dbReference type="InterPro" id="IPR003781">
    <property type="entry name" value="CoA-bd"/>
</dbReference>
<evidence type="ECO:0000313" key="2">
    <source>
        <dbReference type="EMBL" id="NMI01187.1"/>
    </source>
</evidence>
<protein>
    <submittedName>
        <fullName evidence="2">CoA-binding protein</fullName>
    </submittedName>
</protein>
<reference evidence="2 3" key="1">
    <citation type="submission" date="2020-04" db="EMBL/GenBank/DDBJ databases">
        <authorList>
            <person name="Klaysubun C."/>
            <person name="Duangmal K."/>
            <person name="Lipun K."/>
        </authorList>
    </citation>
    <scope>NUCLEOTIDE SEQUENCE [LARGE SCALE GENOMIC DNA]</scope>
    <source>
        <strain evidence="2 3">K10HN5</strain>
    </source>
</reference>
<dbReference type="PANTHER" id="PTHR33303:SF2">
    <property type="entry name" value="COA-BINDING DOMAIN-CONTAINING PROTEIN"/>
    <property type="match status" value="1"/>
</dbReference>
<gene>
    <name evidence="2" type="ORF">HF526_28375</name>
</gene>
<dbReference type="SMART" id="SM00881">
    <property type="entry name" value="CoA_binding"/>
    <property type="match status" value="1"/>
</dbReference>
<name>A0ABX1SHZ3_9PSEU</name>
<dbReference type="Pfam" id="PF13380">
    <property type="entry name" value="CoA_binding_2"/>
    <property type="match status" value="1"/>
</dbReference>
<dbReference type="SUPFAM" id="SSF51735">
    <property type="entry name" value="NAD(P)-binding Rossmann-fold domains"/>
    <property type="match status" value="1"/>
</dbReference>
<feature type="domain" description="CoA-binding" evidence="1">
    <location>
        <begin position="14"/>
        <end position="101"/>
    </location>
</feature>
<dbReference type="RefSeq" id="WP_169384654.1">
    <property type="nucleotide sequence ID" value="NZ_JAAXLA010000076.1"/>
</dbReference>
<dbReference type="Proteomes" id="UP000820669">
    <property type="component" value="Unassembled WGS sequence"/>
</dbReference>
<comment type="caution">
    <text evidence="2">The sequence shown here is derived from an EMBL/GenBank/DDBJ whole genome shotgun (WGS) entry which is preliminary data.</text>
</comment>
<dbReference type="EMBL" id="JAAXLA010000076">
    <property type="protein sequence ID" value="NMI01187.1"/>
    <property type="molecule type" value="Genomic_DNA"/>
</dbReference>